<evidence type="ECO:0008006" key="4">
    <source>
        <dbReference type="Google" id="ProtNLM"/>
    </source>
</evidence>
<evidence type="ECO:0000313" key="3">
    <source>
        <dbReference type="Proteomes" id="UP000275078"/>
    </source>
</evidence>
<accession>A0A3N4HTU6</accession>
<feature type="region of interest" description="Disordered" evidence="1">
    <location>
        <begin position="26"/>
        <end position="48"/>
    </location>
</feature>
<dbReference type="Proteomes" id="UP000275078">
    <property type="component" value="Unassembled WGS sequence"/>
</dbReference>
<evidence type="ECO:0000313" key="2">
    <source>
        <dbReference type="EMBL" id="RPA75928.1"/>
    </source>
</evidence>
<keyword evidence="3" id="KW-1185">Reference proteome</keyword>
<feature type="compositionally biased region" description="Acidic residues" evidence="1">
    <location>
        <begin position="28"/>
        <end position="45"/>
    </location>
</feature>
<dbReference type="AlphaFoldDB" id="A0A3N4HTU6"/>
<evidence type="ECO:0000256" key="1">
    <source>
        <dbReference type="SAM" id="MobiDB-lite"/>
    </source>
</evidence>
<gene>
    <name evidence="2" type="ORF">BJ508DRAFT_331633</name>
</gene>
<protein>
    <recommendedName>
        <fullName evidence="4">SWIM-type domain-containing protein</fullName>
    </recommendedName>
</protein>
<proteinExistence type="predicted"/>
<sequence>MSPLVPFETSQADTFPSREELALIHLEEVEDDSDSTAEREESEEYDRERSAKWQRDLETLEYELRGWTIIRFGDDESDECIGAVVWDSGSTNLRRRQRLECFLTARTICSEYYEVGYTGYITVLYRVHDLPALYIFTQSDPALVILSSAIAVIRNQFPEWKPASIQANIFLHSQYVKALPETHIYHAPSDNQRLLAHDCDKTRPKIRQLLLRAFFTATTEAAFTAFIRAAIERTNDIDGRNKLEGLLGSSNRALWKRMHSCTFLQCWAEAPSFRKELEVERDDEELSDFEMDRTYMLVWKIKQLVQADERRAQKDQQEAKDELVPLSLFPRFLWKVIQKQEALAEQSIIKHGTAGAPVAISFDKVTCPCLFSRGYLLPCQHLLTHHYVGHIKLDWESISGSFEGATEELNWNWYDTREAGDGKFPVLPKYGL</sequence>
<name>A0A3N4HTU6_ASCIM</name>
<reference evidence="2 3" key="1">
    <citation type="journal article" date="2018" name="Nat. Ecol. Evol.">
        <title>Pezizomycetes genomes reveal the molecular basis of ectomycorrhizal truffle lifestyle.</title>
        <authorList>
            <person name="Murat C."/>
            <person name="Payen T."/>
            <person name="Noel B."/>
            <person name="Kuo A."/>
            <person name="Morin E."/>
            <person name="Chen J."/>
            <person name="Kohler A."/>
            <person name="Krizsan K."/>
            <person name="Balestrini R."/>
            <person name="Da Silva C."/>
            <person name="Montanini B."/>
            <person name="Hainaut M."/>
            <person name="Levati E."/>
            <person name="Barry K.W."/>
            <person name="Belfiori B."/>
            <person name="Cichocki N."/>
            <person name="Clum A."/>
            <person name="Dockter R.B."/>
            <person name="Fauchery L."/>
            <person name="Guy J."/>
            <person name="Iotti M."/>
            <person name="Le Tacon F."/>
            <person name="Lindquist E.A."/>
            <person name="Lipzen A."/>
            <person name="Malagnac F."/>
            <person name="Mello A."/>
            <person name="Molinier V."/>
            <person name="Miyauchi S."/>
            <person name="Poulain J."/>
            <person name="Riccioni C."/>
            <person name="Rubini A."/>
            <person name="Sitrit Y."/>
            <person name="Splivallo R."/>
            <person name="Traeger S."/>
            <person name="Wang M."/>
            <person name="Zifcakova L."/>
            <person name="Wipf D."/>
            <person name="Zambonelli A."/>
            <person name="Paolocci F."/>
            <person name="Nowrousian M."/>
            <person name="Ottonello S."/>
            <person name="Baldrian P."/>
            <person name="Spatafora J.W."/>
            <person name="Henrissat B."/>
            <person name="Nagy L.G."/>
            <person name="Aury J.M."/>
            <person name="Wincker P."/>
            <person name="Grigoriev I.V."/>
            <person name="Bonfante P."/>
            <person name="Martin F.M."/>
        </authorList>
    </citation>
    <scope>NUCLEOTIDE SEQUENCE [LARGE SCALE GENOMIC DNA]</scope>
    <source>
        <strain evidence="2 3">RN42</strain>
    </source>
</reference>
<organism evidence="2 3">
    <name type="scientific">Ascobolus immersus RN42</name>
    <dbReference type="NCBI Taxonomy" id="1160509"/>
    <lineage>
        <taxon>Eukaryota</taxon>
        <taxon>Fungi</taxon>
        <taxon>Dikarya</taxon>
        <taxon>Ascomycota</taxon>
        <taxon>Pezizomycotina</taxon>
        <taxon>Pezizomycetes</taxon>
        <taxon>Pezizales</taxon>
        <taxon>Ascobolaceae</taxon>
        <taxon>Ascobolus</taxon>
    </lineage>
</organism>
<dbReference type="EMBL" id="ML119754">
    <property type="protein sequence ID" value="RPA75928.1"/>
    <property type="molecule type" value="Genomic_DNA"/>
</dbReference>